<reference evidence="1" key="2">
    <citation type="submission" date="2015-07" db="EMBL/GenBank/DDBJ databases">
        <title>Plasmids, circular viruses and viroids from rat gut.</title>
        <authorList>
            <person name="Jorgensen T.J."/>
            <person name="Hansen M.A."/>
            <person name="Xu Z."/>
            <person name="Tabak M.A."/>
            <person name="Sorensen S.J."/>
            <person name="Hansen L.H."/>
        </authorList>
    </citation>
    <scope>NUCLEOTIDE SEQUENCE</scope>
    <source>
        <strain evidence="1">RGFK1553</strain>
    </source>
</reference>
<protein>
    <submittedName>
        <fullName evidence="1">Uncharacterized protein</fullName>
    </submittedName>
</protein>
<dbReference type="EMBL" id="LN854084">
    <property type="protein sequence ID" value="CRY97440.1"/>
    <property type="molecule type" value="Genomic_DNA"/>
</dbReference>
<name>A0A0H5Q7R5_9ZZZZ</name>
<proteinExistence type="predicted"/>
<accession>A0A0H5Q7R5</accession>
<dbReference type="AlphaFoldDB" id="A0A0H5Q7R5"/>
<sequence>MTRTKKNTPTFLRSVGWSENDGRFTVLFRLHAGSPSGHSVPFGSLLIWRVPSNLATDPEFTDWCNMRYDMQERAQEREAAVENLQLEVPLPGM</sequence>
<evidence type="ECO:0000313" key="1">
    <source>
        <dbReference type="EMBL" id="CRY97440.1"/>
    </source>
</evidence>
<organism evidence="1">
    <name type="scientific">uncultured prokaryote</name>
    <dbReference type="NCBI Taxonomy" id="198431"/>
    <lineage>
        <taxon>unclassified sequences</taxon>
        <taxon>environmental samples</taxon>
    </lineage>
</organism>
<reference evidence="1" key="1">
    <citation type="submission" date="2015-06" db="EMBL/GenBank/DDBJ databases">
        <authorList>
            <person name="Joergensen T."/>
        </authorList>
    </citation>
    <scope>NUCLEOTIDE SEQUENCE</scope>
    <source>
        <strain evidence="1">RGFK1553</strain>
    </source>
</reference>